<keyword evidence="4 6" id="KW-1133">Transmembrane helix</keyword>
<reference evidence="8 9" key="1">
    <citation type="submission" date="2021-05" db="EMBL/GenBank/DDBJ databases">
        <title>Direct Submission.</title>
        <authorList>
            <person name="Li K."/>
            <person name="Gao J."/>
        </authorList>
    </citation>
    <scope>NUCLEOTIDE SEQUENCE [LARGE SCALE GENOMIC DNA]</scope>
    <source>
        <strain evidence="8 9">Mg02</strain>
    </source>
</reference>
<gene>
    <name evidence="8" type="ORF">KGD84_16990</name>
</gene>
<keyword evidence="9" id="KW-1185">Reference proteome</keyword>
<evidence type="ECO:0000313" key="9">
    <source>
        <dbReference type="Proteomes" id="UP000676079"/>
    </source>
</evidence>
<evidence type="ECO:0000256" key="2">
    <source>
        <dbReference type="ARBA" id="ARBA00022475"/>
    </source>
</evidence>
<dbReference type="InterPro" id="IPR023845">
    <property type="entry name" value="DUF3817_TM"/>
</dbReference>
<name>A0ABX8BDW8_9ACTN</name>
<dbReference type="PANTHER" id="PTHR40077">
    <property type="entry name" value="MEMBRANE PROTEIN-RELATED"/>
    <property type="match status" value="1"/>
</dbReference>
<evidence type="ECO:0000256" key="4">
    <source>
        <dbReference type="ARBA" id="ARBA00022989"/>
    </source>
</evidence>
<keyword evidence="5 6" id="KW-0472">Membrane</keyword>
<feature type="domain" description="DUF3817" evidence="7">
    <location>
        <begin position="11"/>
        <end position="97"/>
    </location>
</feature>
<evidence type="ECO:0000313" key="8">
    <source>
        <dbReference type="EMBL" id="QUX20232.1"/>
    </source>
</evidence>
<dbReference type="Pfam" id="PF12823">
    <property type="entry name" value="DUF3817"/>
    <property type="match status" value="1"/>
</dbReference>
<keyword evidence="2" id="KW-1003">Cell membrane</keyword>
<dbReference type="PANTHER" id="PTHR40077:SF1">
    <property type="entry name" value="MEMBRANE PROTEIN"/>
    <property type="match status" value="1"/>
</dbReference>
<feature type="transmembrane region" description="Helical" evidence="6">
    <location>
        <begin position="6"/>
        <end position="31"/>
    </location>
</feature>
<keyword evidence="3 6" id="KW-0812">Transmembrane</keyword>
<sequence length="115" mass="12382">MNIAALVNAIAFRVIAVVEALTWVGLLAGMYVKYLGSGNEQGVALFGMLHGIAFILYVVACLVSAVHLRWGVWPTLLALAASVPPLFTLIADWWLHRSGRLPRIFGGARTPEPVG</sequence>
<dbReference type="NCBIfam" id="TIGR03954">
    <property type="entry name" value="integ_memb_HG"/>
    <property type="match status" value="1"/>
</dbReference>
<organism evidence="8 9">
    <name type="scientific">Nocardiopsis changdeensis</name>
    <dbReference type="NCBI Taxonomy" id="2831969"/>
    <lineage>
        <taxon>Bacteria</taxon>
        <taxon>Bacillati</taxon>
        <taxon>Actinomycetota</taxon>
        <taxon>Actinomycetes</taxon>
        <taxon>Streptosporangiales</taxon>
        <taxon>Nocardiopsidaceae</taxon>
        <taxon>Nocardiopsis</taxon>
    </lineage>
</organism>
<evidence type="ECO:0000256" key="6">
    <source>
        <dbReference type="SAM" id="Phobius"/>
    </source>
</evidence>
<proteinExistence type="predicted"/>
<evidence type="ECO:0000259" key="7">
    <source>
        <dbReference type="Pfam" id="PF12823"/>
    </source>
</evidence>
<protein>
    <submittedName>
        <fullName evidence="8">DUF3817 domain-containing protein</fullName>
    </submittedName>
</protein>
<dbReference type="RefSeq" id="WP_220561426.1">
    <property type="nucleotide sequence ID" value="NZ_CP074133.1"/>
</dbReference>
<dbReference type="Proteomes" id="UP000676079">
    <property type="component" value="Chromosome"/>
</dbReference>
<feature type="transmembrane region" description="Helical" evidence="6">
    <location>
        <begin position="43"/>
        <end position="66"/>
    </location>
</feature>
<evidence type="ECO:0000256" key="5">
    <source>
        <dbReference type="ARBA" id="ARBA00023136"/>
    </source>
</evidence>
<evidence type="ECO:0000256" key="3">
    <source>
        <dbReference type="ARBA" id="ARBA00022692"/>
    </source>
</evidence>
<feature type="transmembrane region" description="Helical" evidence="6">
    <location>
        <begin position="72"/>
        <end position="95"/>
    </location>
</feature>
<dbReference type="EMBL" id="CP074133">
    <property type="protein sequence ID" value="QUX20232.1"/>
    <property type="molecule type" value="Genomic_DNA"/>
</dbReference>
<accession>A0ABX8BDW8</accession>
<evidence type="ECO:0000256" key="1">
    <source>
        <dbReference type="ARBA" id="ARBA00004651"/>
    </source>
</evidence>
<comment type="subcellular location">
    <subcellularLocation>
        <location evidence="1">Cell membrane</location>
        <topology evidence="1">Multi-pass membrane protein</topology>
    </subcellularLocation>
</comment>